<organism evidence="5">
    <name type="scientific">viral metagenome</name>
    <dbReference type="NCBI Taxonomy" id="1070528"/>
    <lineage>
        <taxon>unclassified sequences</taxon>
        <taxon>metagenomes</taxon>
        <taxon>organismal metagenomes</taxon>
    </lineage>
</organism>
<feature type="domain" description="TFIIS-type" evidence="4">
    <location>
        <begin position="137"/>
        <end position="177"/>
    </location>
</feature>
<dbReference type="Pfam" id="PF01096">
    <property type="entry name" value="Zn_ribbon_TFIIS"/>
    <property type="match status" value="1"/>
</dbReference>
<dbReference type="SUPFAM" id="SSF57783">
    <property type="entry name" value="Zinc beta-ribbon"/>
    <property type="match status" value="1"/>
</dbReference>
<proteinExistence type="predicted"/>
<dbReference type="AlphaFoldDB" id="A0A6C0CUT8"/>
<evidence type="ECO:0000256" key="2">
    <source>
        <dbReference type="ARBA" id="ARBA00022771"/>
    </source>
</evidence>
<dbReference type="EMBL" id="MN739484">
    <property type="protein sequence ID" value="QHT07690.1"/>
    <property type="molecule type" value="Genomic_DNA"/>
</dbReference>
<evidence type="ECO:0000256" key="3">
    <source>
        <dbReference type="ARBA" id="ARBA00022833"/>
    </source>
</evidence>
<evidence type="ECO:0000313" key="5">
    <source>
        <dbReference type="EMBL" id="QHT07690.1"/>
    </source>
</evidence>
<dbReference type="CDD" id="cd13749">
    <property type="entry name" value="Zn-ribbon_TFIIS"/>
    <property type="match status" value="1"/>
</dbReference>
<dbReference type="GO" id="GO:0005666">
    <property type="term" value="C:RNA polymerase III complex"/>
    <property type="evidence" value="ECO:0007669"/>
    <property type="project" value="TreeGrafter"/>
</dbReference>
<dbReference type="GO" id="GO:0008270">
    <property type="term" value="F:zinc ion binding"/>
    <property type="evidence" value="ECO:0007669"/>
    <property type="project" value="UniProtKB-KW"/>
</dbReference>
<dbReference type="PANTHER" id="PTHR11239:SF12">
    <property type="entry name" value="DNA-DIRECTED RNA POLYMERASE III SUBUNIT RPC10"/>
    <property type="match status" value="1"/>
</dbReference>
<dbReference type="GO" id="GO:0003676">
    <property type="term" value="F:nucleic acid binding"/>
    <property type="evidence" value="ECO:0007669"/>
    <property type="project" value="InterPro"/>
</dbReference>
<dbReference type="PANTHER" id="PTHR11239">
    <property type="entry name" value="DNA-DIRECTED RNA POLYMERASE"/>
    <property type="match status" value="1"/>
</dbReference>
<keyword evidence="3" id="KW-0862">Zinc</keyword>
<evidence type="ECO:0000259" key="4">
    <source>
        <dbReference type="PROSITE" id="PS51133"/>
    </source>
</evidence>
<dbReference type="InterPro" id="IPR001222">
    <property type="entry name" value="Znf_TFIIS"/>
</dbReference>
<dbReference type="Gene3D" id="2.20.25.10">
    <property type="match status" value="1"/>
</dbReference>
<accession>A0A6C0CUT8</accession>
<name>A0A6C0CUT8_9ZZZZ</name>
<dbReference type="InterPro" id="IPR012164">
    <property type="entry name" value="Rpa12/Rpb9/Rpc10/TFS"/>
</dbReference>
<sequence length="179" mass="21053">MDYRQVFRTRLAEKVQSLSSTEVTVIEKSIFNWTIEYAENNSIVKTWLDKKFAHVYINKANHILTALIPESYIYKNQGTSVDYELLINNIKHGVIDINNIAKYQPHDLLPDKWNVYIENKNKRDDNVCNSKQLAKTDMFKCSKCKKRECSYYELQVRSADESMTVFITCLNCGHRWRIG</sequence>
<reference evidence="5" key="1">
    <citation type="journal article" date="2020" name="Nature">
        <title>Giant virus diversity and host interactions through global metagenomics.</title>
        <authorList>
            <person name="Schulz F."/>
            <person name="Roux S."/>
            <person name="Paez-Espino D."/>
            <person name="Jungbluth S."/>
            <person name="Walsh D.A."/>
            <person name="Denef V.J."/>
            <person name="McMahon K.D."/>
            <person name="Konstantinidis K.T."/>
            <person name="Eloe-Fadrosh E.A."/>
            <person name="Kyrpides N.C."/>
            <person name="Woyke T."/>
        </authorList>
    </citation>
    <scope>NUCLEOTIDE SEQUENCE</scope>
    <source>
        <strain evidence="5">GVMAG-M-3300021964-36</strain>
    </source>
</reference>
<dbReference type="GO" id="GO:0003899">
    <property type="term" value="F:DNA-directed RNA polymerase activity"/>
    <property type="evidence" value="ECO:0007669"/>
    <property type="project" value="InterPro"/>
</dbReference>
<dbReference type="SMART" id="SM00440">
    <property type="entry name" value="ZnF_C2C2"/>
    <property type="match status" value="1"/>
</dbReference>
<dbReference type="GO" id="GO:0006386">
    <property type="term" value="P:termination of RNA polymerase III transcription"/>
    <property type="evidence" value="ECO:0007669"/>
    <property type="project" value="TreeGrafter"/>
</dbReference>
<keyword evidence="2" id="KW-0863">Zinc-finger</keyword>
<dbReference type="PROSITE" id="PS51133">
    <property type="entry name" value="ZF_TFIIS_2"/>
    <property type="match status" value="1"/>
</dbReference>
<keyword evidence="1" id="KW-0479">Metal-binding</keyword>
<protein>
    <recommendedName>
        <fullName evidence="4">TFIIS-type domain-containing protein</fullName>
    </recommendedName>
</protein>
<evidence type="ECO:0000256" key="1">
    <source>
        <dbReference type="ARBA" id="ARBA00022723"/>
    </source>
</evidence>